<feature type="domain" description="Calcineurin-like phosphoesterase" evidence="4">
    <location>
        <begin position="47"/>
        <end position="343"/>
    </location>
</feature>
<proteinExistence type="predicted"/>
<keyword evidence="1" id="KW-0378">Hydrolase</keyword>
<name>A0AAU7CXR2_9BACT</name>
<protein>
    <submittedName>
        <fullName evidence="5">Metallophosphoesterase</fullName>
    </submittedName>
</protein>
<dbReference type="EMBL" id="CP121195">
    <property type="protein sequence ID" value="XBH13134.1"/>
    <property type="molecule type" value="Genomic_DNA"/>
</dbReference>
<evidence type="ECO:0000313" key="6">
    <source>
        <dbReference type="EMBL" id="XBH13134.1"/>
    </source>
</evidence>
<feature type="chain" id="PRO_5043288693" evidence="3">
    <location>
        <begin position="24"/>
        <end position="490"/>
    </location>
</feature>
<dbReference type="RefSeq" id="WP_348267256.1">
    <property type="nucleotide sequence ID" value="NZ_CP121194.1"/>
</dbReference>
<evidence type="ECO:0000256" key="3">
    <source>
        <dbReference type="SAM" id="SignalP"/>
    </source>
</evidence>
<keyword evidence="2" id="KW-0325">Glycoprotein</keyword>
<dbReference type="EMBL" id="CP121194">
    <property type="protein sequence ID" value="XBH09748.1"/>
    <property type="molecule type" value="Genomic_DNA"/>
</dbReference>
<evidence type="ECO:0000256" key="2">
    <source>
        <dbReference type="ARBA" id="ARBA00023180"/>
    </source>
</evidence>
<dbReference type="KEGG" id="epl:P4G45_14835"/>
<dbReference type="AlphaFoldDB" id="A0AAU7CXR2"/>
<evidence type="ECO:0000259" key="4">
    <source>
        <dbReference type="Pfam" id="PF00149"/>
    </source>
</evidence>
<reference evidence="5" key="1">
    <citation type="submission" date="2023-03" db="EMBL/GenBank/DDBJ databases">
        <title>Edaphobacter sp.</title>
        <authorList>
            <person name="Huber K.J."/>
            <person name="Papendorf J."/>
            <person name="Pilke C."/>
            <person name="Bunk B."/>
            <person name="Sproeer C."/>
            <person name="Pester M."/>
        </authorList>
    </citation>
    <scope>NUCLEOTIDE SEQUENCE</scope>
    <source>
        <strain evidence="5">DSM 109919</strain>
        <strain evidence="6">DSM 109920</strain>
    </source>
</reference>
<gene>
    <name evidence="5" type="ORF">P4G45_14835</name>
    <name evidence="6" type="ORF">P8936_15790</name>
</gene>
<keyword evidence="3" id="KW-0732">Signal</keyword>
<dbReference type="InterPro" id="IPR029052">
    <property type="entry name" value="Metallo-depent_PP-like"/>
</dbReference>
<accession>A0AAU7CXR2</accession>
<dbReference type="PANTHER" id="PTHR10340">
    <property type="entry name" value="SPHINGOMYELIN PHOSPHODIESTERASE"/>
    <property type="match status" value="1"/>
</dbReference>
<evidence type="ECO:0000256" key="1">
    <source>
        <dbReference type="ARBA" id="ARBA00022801"/>
    </source>
</evidence>
<dbReference type="InterPro" id="IPR004843">
    <property type="entry name" value="Calcineurin-like_PHP"/>
</dbReference>
<sequence length="490" mass="52466">MKGKIASRAAYFCGAIAVCGVLAGNFAAGQTSRVQAKRPTVSALMLSDIHFDPFHDPAKVRRLADAPVSVWEAILAEPASGDQSSAFAAVQHQCGARGVDTPFPLLRSSLNAAKRTAPDAKFIMVSGDLIAHGFGCRYAAVIPGRSQNEYAAFAAKTIEFVTTELRGTFPGVPVYVALGNNDSGCGDYRLDGGGAFLAAAARSVVAGLPKSTDQKEMLADFTAGGNYSVMMAAPMQNTRLIVLDDVFLSPKYATCGGGHDDEAAATQIAWLQKELSDARRYQQRVWVMGHIPPGVDIYSTFAKMRNVCANDKPEMFLASGKLEDVLVENADLVRLGIFAHTHMDELRLLGPEGNARGGEVAIKVVASISPVNGNSPSFTVARIDPAAATLTDYSVFSSSNGTGIDTSWSKEYGYGQTYHQAAFTPAALEKLIEEFRADPNAKMDVSRAYINDFFVGDRSSLIKPLWPQYVCALRHSTSKGFRDCICSASQ</sequence>
<feature type="signal peptide" evidence="3">
    <location>
        <begin position="1"/>
        <end position="23"/>
    </location>
</feature>
<dbReference type="Pfam" id="PF00149">
    <property type="entry name" value="Metallophos"/>
    <property type="match status" value="1"/>
</dbReference>
<organism evidence="5">
    <name type="scientific">Edaphobacter paludis</name>
    <dbReference type="NCBI Taxonomy" id="3035702"/>
    <lineage>
        <taxon>Bacteria</taxon>
        <taxon>Pseudomonadati</taxon>
        <taxon>Acidobacteriota</taxon>
        <taxon>Terriglobia</taxon>
        <taxon>Terriglobales</taxon>
        <taxon>Acidobacteriaceae</taxon>
        <taxon>Edaphobacter</taxon>
    </lineage>
</organism>
<dbReference type="PANTHER" id="PTHR10340:SF57">
    <property type="entry name" value="METALLOPHOS DOMAIN-CONTAINING PROTEIN"/>
    <property type="match status" value="1"/>
</dbReference>
<evidence type="ECO:0000313" key="5">
    <source>
        <dbReference type="EMBL" id="XBH09748.1"/>
    </source>
</evidence>
<dbReference type="GO" id="GO:0016787">
    <property type="term" value="F:hydrolase activity"/>
    <property type="evidence" value="ECO:0007669"/>
    <property type="project" value="UniProtKB-KW"/>
</dbReference>
<dbReference type="SUPFAM" id="SSF56300">
    <property type="entry name" value="Metallo-dependent phosphatases"/>
    <property type="match status" value="1"/>
</dbReference>
<accession>A0AAU7D754</accession>
<dbReference type="Gene3D" id="3.60.21.10">
    <property type="match status" value="1"/>
</dbReference>